<name>A0A9W8N3M9_9PEZI</name>
<sequence length="127" mass="14806">MAPKIAAIDELETYLQEPPVDIDHYMRDPLVWWRDIGQKRFPQLSIMASDFLSIPSSTAETERQFNSTGDMISVRRTRLRRHVIGAAQCIRSWSKRGIYEPALPLSLLDRQDWEQQVDQIARILHSE</sequence>
<dbReference type="InterPro" id="IPR052035">
    <property type="entry name" value="ZnF_BED_domain_contain"/>
</dbReference>
<proteinExistence type="predicted"/>
<gene>
    <name evidence="2" type="ORF">NPX13_g10996</name>
</gene>
<evidence type="ECO:0000313" key="3">
    <source>
        <dbReference type="Proteomes" id="UP001148614"/>
    </source>
</evidence>
<protein>
    <recommendedName>
        <fullName evidence="1">HAT C-terminal dimerisation domain-containing protein</fullName>
    </recommendedName>
</protein>
<accession>A0A9W8N3M9</accession>
<reference evidence="2" key="1">
    <citation type="submission" date="2022-07" db="EMBL/GenBank/DDBJ databases">
        <title>Genome Sequence of Xylaria arbuscula.</title>
        <authorList>
            <person name="Buettner E."/>
        </authorList>
    </citation>
    <scope>NUCLEOTIDE SEQUENCE</scope>
    <source>
        <strain evidence="2">VT107</strain>
    </source>
</reference>
<dbReference type="Pfam" id="PF05699">
    <property type="entry name" value="Dimer_Tnp_hAT"/>
    <property type="match status" value="1"/>
</dbReference>
<keyword evidence="3" id="KW-1185">Reference proteome</keyword>
<dbReference type="EMBL" id="JANPWZ010003379">
    <property type="protein sequence ID" value="KAJ3552947.1"/>
    <property type="molecule type" value="Genomic_DNA"/>
</dbReference>
<dbReference type="PANTHER" id="PTHR46481:SF7">
    <property type="entry name" value="ZINC FINGER BED DOMAIN-CONTAINING PROTEIN RICESLEEPER 2-LIKE"/>
    <property type="match status" value="1"/>
</dbReference>
<evidence type="ECO:0000259" key="1">
    <source>
        <dbReference type="Pfam" id="PF05699"/>
    </source>
</evidence>
<feature type="domain" description="HAT C-terminal dimerisation" evidence="1">
    <location>
        <begin position="10"/>
        <end position="93"/>
    </location>
</feature>
<dbReference type="SUPFAM" id="SSF53098">
    <property type="entry name" value="Ribonuclease H-like"/>
    <property type="match status" value="1"/>
</dbReference>
<dbReference type="GO" id="GO:0046983">
    <property type="term" value="F:protein dimerization activity"/>
    <property type="evidence" value="ECO:0007669"/>
    <property type="project" value="InterPro"/>
</dbReference>
<evidence type="ECO:0000313" key="2">
    <source>
        <dbReference type="EMBL" id="KAJ3552947.1"/>
    </source>
</evidence>
<dbReference type="InterPro" id="IPR008906">
    <property type="entry name" value="HATC_C_dom"/>
</dbReference>
<dbReference type="AlphaFoldDB" id="A0A9W8N3M9"/>
<organism evidence="2 3">
    <name type="scientific">Xylaria arbuscula</name>
    <dbReference type="NCBI Taxonomy" id="114810"/>
    <lineage>
        <taxon>Eukaryota</taxon>
        <taxon>Fungi</taxon>
        <taxon>Dikarya</taxon>
        <taxon>Ascomycota</taxon>
        <taxon>Pezizomycotina</taxon>
        <taxon>Sordariomycetes</taxon>
        <taxon>Xylariomycetidae</taxon>
        <taxon>Xylariales</taxon>
        <taxon>Xylariaceae</taxon>
        <taxon>Xylaria</taxon>
    </lineage>
</organism>
<comment type="caution">
    <text evidence="2">The sequence shown here is derived from an EMBL/GenBank/DDBJ whole genome shotgun (WGS) entry which is preliminary data.</text>
</comment>
<dbReference type="InterPro" id="IPR012337">
    <property type="entry name" value="RNaseH-like_sf"/>
</dbReference>
<dbReference type="PANTHER" id="PTHR46481">
    <property type="entry name" value="ZINC FINGER BED DOMAIN-CONTAINING PROTEIN 4"/>
    <property type="match status" value="1"/>
</dbReference>
<dbReference type="Proteomes" id="UP001148614">
    <property type="component" value="Unassembled WGS sequence"/>
</dbReference>